<dbReference type="Gene3D" id="2.60.120.10">
    <property type="entry name" value="Jelly Rolls"/>
    <property type="match status" value="1"/>
</dbReference>
<dbReference type="InterPro" id="IPR011051">
    <property type="entry name" value="RmlC_Cupin_sf"/>
</dbReference>
<dbReference type="InterPro" id="IPR047121">
    <property type="entry name" value="YjiB-like"/>
</dbReference>
<evidence type="ECO:0000259" key="1">
    <source>
        <dbReference type="SMART" id="SM00835"/>
    </source>
</evidence>
<organism evidence="2">
    <name type="scientific">Cryptococcus bacillisporus CA1280</name>
    <dbReference type="NCBI Taxonomy" id="1296109"/>
    <lineage>
        <taxon>Eukaryota</taxon>
        <taxon>Fungi</taxon>
        <taxon>Dikarya</taxon>
        <taxon>Basidiomycota</taxon>
        <taxon>Agaricomycotina</taxon>
        <taxon>Tremellomycetes</taxon>
        <taxon>Tremellales</taxon>
        <taxon>Cryptococcaceae</taxon>
        <taxon>Cryptococcus</taxon>
        <taxon>Cryptococcus gattii species complex</taxon>
    </lineage>
</organism>
<dbReference type="Pfam" id="PF07883">
    <property type="entry name" value="Cupin_2"/>
    <property type="match status" value="1"/>
</dbReference>
<dbReference type="EMBL" id="KN847976">
    <property type="protein sequence ID" value="KIR48604.1"/>
    <property type="molecule type" value="Genomic_DNA"/>
</dbReference>
<dbReference type="AlphaFoldDB" id="A0A0D0VQF0"/>
<reference evidence="2" key="1">
    <citation type="submission" date="2015-01" db="EMBL/GenBank/DDBJ databases">
        <title>The Genome Sequence of Cryptococcus gattii CA1280.</title>
        <authorList>
            <consortium name="The Broad Institute Genomics Platform"/>
            <person name="Cuomo C."/>
            <person name="Litvintseva A."/>
            <person name="Chen Y."/>
            <person name="Heitman J."/>
            <person name="Sun S."/>
            <person name="Springer D."/>
            <person name="Dromer F."/>
            <person name="Young S."/>
            <person name="Zeng Q."/>
            <person name="Gargeya S."/>
            <person name="Abouelleil A."/>
            <person name="Alvarado L."/>
            <person name="Chapman S.B."/>
            <person name="Gainer-Dewar J."/>
            <person name="Goldberg J."/>
            <person name="Griggs A."/>
            <person name="Gujja S."/>
            <person name="Hansen M."/>
            <person name="Howarth C."/>
            <person name="Imamovic A."/>
            <person name="Larimer J."/>
            <person name="Murphy C."/>
            <person name="Naylor J."/>
            <person name="Pearson M."/>
            <person name="Priest M."/>
            <person name="Roberts A."/>
            <person name="Saif S."/>
            <person name="Shea T."/>
            <person name="Sykes S."/>
            <person name="Wortman J."/>
            <person name="Nusbaum C."/>
            <person name="Birren B."/>
        </authorList>
    </citation>
    <scope>NUCLEOTIDE SEQUENCE [LARGE SCALE GENOMIC DNA]</scope>
    <source>
        <strain evidence="2">CA1280</strain>
    </source>
</reference>
<dbReference type="CDD" id="cd02219">
    <property type="entry name" value="cupin_YjlB-like"/>
    <property type="match status" value="1"/>
</dbReference>
<name>A0A0D0VQF0_CRYGA</name>
<protein>
    <submittedName>
        <fullName evidence="2">Cupin domain-containing protein</fullName>
    </submittedName>
</protein>
<dbReference type="SUPFAM" id="SSF51182">
    <property type="entry name" value="RmlC-like cupins"/>
    <property type="match status" value="1"/>
</dbReference>
<dbReference type="PANTHER" id="PTHR36448:SF3">
    <property type="entry name" value="CUPIN TYPE-2 DOMAIN-CONTAINING PROTEIN"/>
    <property type="match status" value="1"/>
</dbReference>
<dbReference type="InterPro" id="IPR013096">
    <property type="entry name" value="Cupin_2"/>
</dbReference>
<sequence length="194" mass="21671">MSFLPNSRDSVRVVTHQIPAYRAFPNTSLQNYPFLIYYSAYPPTLTFDQIEDHLHSVDVVKPSWRSPMSPVHHYHSTTQEAMVVTSGSARLCFGGPPEEGNIGRLEVEVKQGDVMIVPAGVSHAMLENRGGFEMLGGYPIGADDWDFCVGKEEEKGEAWERIKGLAWFEKDPVYGDKGPVLEVVKEASVSEIER</sequence>
<dbReference type="SMART" id="SM00835">
    <property type="entry name" value="Cupin_1"/>
    <property type="match status" value="1"/>
</dbReference>
<evidence type="ECO:0000313" key="2">
    <source>
        <dbReference type="EMBL" id="KIR48604.1"/>
    </source>
</evidence>
<dbReference type="OrthoDB" id="2446447at2759"/>
<dbReference type="InterPro" id="IPR014710">
    <property type="entry name" value="RmlC-like_jellyroll"/>
</dbReference>
<dbReference type="InterPro" id="IPR014500">
    <property type="entry name" value="UCP019307_cupin"/>
</dbReference>
<proteinExistence type="predicted"/>
<gene>
    <name evidence="2" type="ORF">I312_01673</name>
</gene>
<dbReference type="HOGENOM" id="CLU_084522_3_0_1"/>
<dbReference type="InterPro" id="IPR006045">
    <property type="entry name" value="Cupin_1"/>
</dbReference>
<dbReference type="PANTHER" id="PTHR36448">
    <property type="entry name" value="BLR7373 PROTEIN"/>
    <property type="match status" value="1"/>
</dbReference>
<dbReference type="PIRSF" id="PIRSF019307">
    <property type="entry name" value="UCP019307"/>
    <property type="match status" value="1"/>
</dbReference>
<feature type="domain" description="Cupin type-1" evidence="1">
    <location>
        <begin position="55"/>
        <end position="155"/>
    </location>
</feature>
<accession>A0A0D0VQF0</accession>